<protein>
    <submittedName>
        <fullName evidence="3">BON domain-containing protein</fullName>
    </submittedName>
</protein>
<gene>
    <name evidence="3" type="ORF">FP026_14465</name>
</gene>
<feature type="compositionally biased region" description="Low complexity" evidence="1">
    <location>
        <begin position="89"/>
        <end position="104"/>
    </location>
</feature>
<comment type="caution">
    <text evidence="3">The sequence shown here is derived from an EMBL/GenBank/DDBJ whole genome shotgun (WGS) entry which is preliminary data.</text>
</comment>
<dbReference type="AlphaFoldDB" id="A0A5B0W293"/>
<dbReference type="EMBL" id="VNIP01000008">
    <property type="protein sequence ID" value="KAA1180059.1"/>
    <property type="molecule type" value="Genomic_DNA"/>
</dbReference>
<dbReference type="InterPro" id="IPR007055">
    <property type="entry name" value="BON_dom"/>
</dbReference>
<accession>A0A5B0W293</accession>
<feature type="region of interest" description="Disordered" evidence="1">
    <location>
        <begin position="89"/>
        <end position="112"/>
    </location>
</feature>
<sequence>MLFLAKFSSLTTSPDRGAICAAIRCLIAYAEGLEDCRIEVGAAEGAIVLSGVAPSDRARQQAIAIAGEYAGTRIINNIVIQADRGSSIEIGSSSSPAPSGSTAAPKPPKETS</sequence>
<evidence type="ECO:0000256" key="1">
    <source>
        <dbReference type="SAM" id="MobiDB-lite"/>
    </source>
</evidence>
<dbReference type="RefSeq" id="WP_149635315.1">
    <property type="nucleotide sequence ID" value="NZ_VNIP01000008.1"/>
</dbReference>
<dbReference type="OrthoDB" id="8304186at2"/>
<reference evidence="3 4" key="1">
    <citation type="submission" date="2019-07" db="EMBL/GenBank/DDBJ databases">
        <title>The Draft Genome Sequence of Rhizobium tropici SARCC-755 Associated with Superior Nodulation on Pigeonpea (Cajanus cajan (L.) Millsp.).</title>
        <authorList>
            <person name="Bopape F.L."/>
            <person name="Hassen A.I."/>
            <person name="Swanevelder Z.H."/>
            <person name="Gwata E.T."/>
        </authorList>
    </citation>
    <scope>NUCLEOTIDE SEQUENCE [LARGE SCALE GENOMIC DNA]</scope>
    <source>
        <strain evidence="3 4">SARCC-755</strain>
    </source>
</reference>
<evidence type="ECO:0000313" key="4">
    <source>
        <dbReference type="Proteomes" id="UP000323608"/>
    </source>
</evidence>
<evidence type="ECO:0000259" key="2">
    <source>
        <dbReference type="PROSITE" id="PS50914"/>
    </source>
</evidence>
<organism evidence="3 4">
    <name type="scientific">Rhizobium tropici</name>
    <dbReference type="NCBI Taxonomy" id="398"/>
    <lineage>
        <taxon>Bacteria</taxon>
        <taxon>Pseudomonadati</taxon>
        <taxon>Pseudomonadota</taxon>
        <taxon>Alphaproteobacteria</taxon>
        <taxon>Hyphomicrobiales</taxon>
        <taxon>Rhizobiaceae</taxon>
        <taxon>Rhizobium/Agrobacterium group</taxon>
        <taxon>Rhizobium</taxon>
    </lineage>
</organism>
<evidence type="ECO:0000313" key="3">
    <source>
        <dbReference type="EMBL" id="KAA1180059.1"/>
    </source>
</evidence>
<name>A0A5B0W293_RHITR</name>
<proteinExistence type="predicted"/>
<feature type="domain" description="BON" evidence="2">
    <location>
        <begin position="15"/>
        <end position="83"/>
    </location>
</feature>
<dbReference type="Proteomes" id="UP000323608">
    <property type="component" value="Unassembled WGS sequence"/>
</dbReference>
<dbReference type="PROSITE" id="PS50914">
    <property type="entry name" value="BON"/>
    <property type="match status" value="1"/>
</dbReference>
<dbReference type="Pfam" id="PF04972">
    <property type="entry name" value="BON"/>
    <property type="match status" value="1"/>
</dbReference>